<keyword evidence="4" id="KW-0234">DNA repair</keyword>
<reference evidence="7 8" key="1">
    <citation type="submission" date="2023-03" db="EMBL/GenBank/DDBJ databases">
        <title>Genome sequence of Lichtheimia ornata CBS 291.66.</title>
        <authorList>
            <person name="Mohabir J.T."/>
            <person name="Shea T.P."/>
            <person name="Kurbessoian T."/>
            <person name="Berby B."/>
            <person name="Fontaine J."/>
            <person name="Livny J."/>
            <person name="Gnirke A."/>
            <person name="Stajich J.E."/>
            <person name="Cuomo C.A."/>
        </authorList>
    </citation>
    <scope>NUCLEOTIDE SEQUENCE [LARGE SCALE GENOMIC DNA]</scope>
    <source>
        <strain evidence="7">CBS 291.66</strain>
    </source>
</reference>
<dbReference type="AlphaFoldDB" id="A0AAD7UVF2"/>
<comment type="subcellular location">
    <subcellularLocation>
        <location evidence="1">Nucleus</location>
    </subcellularLocation>
</comment>
<evidence type="ECO:0000256" key="1">
    <source>
        <dbReference type="ARBA" id="ARBA00004123"/>
    </source>
</evidence>
<protein>
    <recommendedName>
        <fullName evidence="6">BRCT domain-containing protein</fullName>
    </recommendedName>
</protein>
<dbReference type="Gene3D" id="3.40.50.10190">
    <property type="entry name" value="BRCT domain"/>
    <property type="match status" value="1"/>
</dbReference>
<proteinExistence type="predicted"/>
<evidence type="ECO:0000256" key="4">
    <source>
        <dbReference type="ARBA" id="ARBA00023204"/>
    </source>
</evidence>
<comment type="caution">
    <text evidence="7">The sequence shown here is derived from an EMBL/GenBank/DDBJ whole genome shotgun (WGS) entry which is preliminary data.</text>
</comment>
<keyword evidence="5" id="KW-0539">Nucleus</keyword>
<dbReference type="PANTHER" id="PTHR13763:SF0">
    <property type="entry name" value="BREAST CANCER TYPE 1 SUSCEPTIBILITY PROTEIN"/>
    <property type="match status" value="1"/>
</dbReference>
<dbReference type="GO" id="GO:0045944">
    <property type="term" value="P:positive regulation of transcription by RNA polymerase II"/>
    <property type="evidence" value="ECO:0007669"/>
    <property type="project" value="TreeGrafter"/>
</dbReference>
<evidence type="ECO:0000256" key="3">
    <source>
        <dbReference type="ARBA" id="ARBA00022763"/>
    </source>
</evidence>
<dbReference type="EMBL" id="JARTCD010000063">
    <property type="protein sequence ID" value="KAJ8654318.1"/>
    <property type="molecule type" value="Genomic_DNA"/>
</dbReference>
<dbReference type="InterPro" id="IPR031099">
    <property type="entry name" value="BRCA1-associated"/>
</dbReference>
<dbReference type="InterPro" id="IPR001357">
    <property type="entry name" value="BRCT_dom"/>
</dbReference>
<organism evidence="7 8">
    <name type="scientific">Lichtheimia ornata</name>
    <dbReference type="NCBI Taxonomy" id="688661"/>
    <lineage>
        <taxon>Eukaryota</taxon>
        <taxon>Fungi</taxon>
        <taxon>Fungi incertae sedis</taxon>
        <taxon>Mucoromycota</taxon>
        <taxon>Mucoromycotina</taxon>
        <taxon>Mucoromycetes</taxon>
        <taxon>Mucorales</taxon>
        <taxon>Lichtheimiaceae</taxon>
        <taxon>Lichtheimia</taxon>
    </lineage>
</organism>
<dbReference type="GO" id="GO:0000724">
    <property type="term" value="P:double-strand break repair via homologous recombination"/>
    <property type="evidence" value="ECO:0007669"/>
    <property type="project" value="TreeGrafter"/>
</dbReference>
<dbReference type="PANTHER" id="PTHR13763">
    <property type="entry name" value="BREAST CANCER TYPE 1 SUSCEPTIBILITY PROTEIN BRCA1"/>
    <property type="match status" value="1"/>
</dbReference>
<keyword evidence="8" id="KW-1185">Reference proteome</keyword>
<evidence type="ECO:0000256" key="2">
    <source>
        <dbReference type="ARBA" id="ARBA00022737"/>
    </source>
</evidence>
<evidence type="ECO:0000256" key="5">
    <source>
        <dbReference type="ARBA" id="ARBA00023242"/>
    </source>
</evidence>
<gene>
    <name evidence="7" type="ORF">O0I10_010014</name>
</gene>
<keyword evidence="2" id="KW-0677">Repeat</keyword>
<dbReference type="GeneID" id="83217418"/>
<evidence type="ECO:0000259" key="6">
    <source>
        <dbReference type="PROSITE" id="PS50172"/>
    </source>
</evidence>
<sequence length="187" mass="21163">MKDTIDIISAIDAKGLASRTESYMLGIALKKVVVFTQWLEESITQETFAKEHNFMVTGDHISGTTNAPQRALEMNGTLLKDIAITLYGFWESEGKGYKQMKERVQDVINAAGGTVVRHLPKSANTSDTNLGDMQLTTLKERVLLIPKADFMNTQYGRQIQKFQVRKVDWLFEHIGTYRRPQVKPTNP</sequence>
<name>A0AAD7UVF2_9FUNG</name>
<evidence type="ECO:0000313" key="7">
    <source>
        <dbReference type="EMBL" id="KAJ8654318.1"/>
    </source>
</evidence>
<dbReference type="GO" id="GO:0004842">
    <property type="term" value="F:ubiquitin-protein transferase activity"/>
    <property type="evidence" value="ECO:0007669"/>
    <property type="project" value="TreeGrafter"/>
</dbReference>
<dbReference type="SUPFAM" id="SSF52113">
    <property type="entry name" value="BRCT domain"/>
    <property type="match status" value="1"/>
</dbReference>
<dbReference type="PROSITE" id="PS50172">
    <property type="entry name" value="BRCT"/>
    <property type="match status" value="1"/>
</dbReference>
<dbReference type="InterPro" id="IPR036420">
    <property type="entry name" value="BRCT_dom_sf"/>
</dbReference>
<dbReference type="GO" id="GO:0005634">
    <property type="term" value="C:nucleus"/>
    <property type="evidence" value="ECO:0007669"/>
    <property type="project" value="UniProtKB-SubCell"/>
</dbReference>
<accession>A0AAD7UVF2</accession>
<evidence type="ECO:0000313" key="8">
    <source>
        <dbReference type="Proteomes" id="UP001234581"/>
    </source>
</evidence>
<keyword evidence="3" id="KW-0227">DNA damage</keyword>
<feature type="domain" description="BRCT" evidence="6">
    <location>
        <begin position="1"/>
        <end position="56"/>
    </location>
</feature>
<dbReference type="RefSeq" id="XP_058339232.1">
    <property type="nucleotide sequence ID" value="XM_058489997.1"/>
</dbReference>
<dbReference type="Proteomes" id="UP001234581">
    <property type="component" value="Unassembled WGS sequence"/>
</dbReference>